<dbReference type="InterPro" id="IPR013103">
    <property type="entry name" value="RVT_2"/>
</dbReference>
<evidence type="ECO:0000313" key="3">
    <source>
        <dbReference type="Proteomes" id="UP000604046"/>
    </source>
</evidence>
<protein>
    <submittedName>
        <fullName evidence="2">RE1 protein</fullName>
    </submittedName>
</protein>
<dbReference type="Proteomes" id="UP000604046">
    <property type="component" value="Unassembled WGS sequence"/>
</dbReference>
<accession>A0A812RFW7</accession>
<dbReference type="EMBL" id="CAJNDS010002330">
    <property type="protein sequence ID" value="CAE7436196.1"/>
    <property type="molecule type" value="Genomic_DNA"/>
</dbReference>
<reference evidence="2" key="1">
    <citation type="submission" date="2021-02" db="EMBL/GenBank/DDBJ databases">
        <authorList>
            <person name="Dougan E. K."/>
            <person name="Rhodes N."/>
            <person name="Thang M."/>
            <person name="Chan C."/>
        </authorList>
    </citation>
    <scope>NUCLEOTIDE SEQUENCE</scope>
</reference>
<comment type="caution">
    <text evidence="2">The sequence shown here is derived from an EMBL/GenBank/DDBJ whole genome shotgun (WGS) entry which is preliminary data.</text>
</comment>
<gene>
    <name evidence="2" type="primary">RE1</name>
    <name evidence="2" type="ORF">SNAT2548_LOCUS23700</name>
</gene>
<evidence type="ECO:0000313" key="2">
    <source>
        <dbReference type="EMBL" id="CAE7436196.1"/>
    </source>
</evidence>
<feature type="domain" description="Reverse transcriptase Ty1/copia-type" evidence="1">
    <location>
        <begin position="162"/>
        <end position="245"/>
    </location>
</feature>
<sequence>MVKRKARLVICGNFQEKQGREDVYATGCLSEALRSVLVWAAAQNWDIGSTDIRNAFLLAPTPQDSMVYVIRAPVVVKDAMALLGCEVAEAYAVDRALCGFRKSPKLWNDFRNTELRKAKIMIAGRTAVLRPLVSDENIWAVVWEDKLQESPDVPIGSLAIALIVVYVDDLLYLGRKYVIRAVHQWVSSRWKCNDLALATSQEPIRFLGLEIYKQESGLRITQEGYVRELVKQHALQDAKTVMTPCPREWLLGPDLGTKCFTIGRLRELVSLWGLRPEEHQLRSLKTSWDKATWALFWSLLARQPATLSATTTRCLCREEPLCRLLSV</sequence>
<keyword evidence="3" id="KW-1185">Reference proteome</keyword>
<dbReference type="Pfam" id="PF07727">
    <property type="entry name" value="RVT_2"/>
    <property type="match status" value="1"/>
</dbReference>
<name>A0A812RFW7_9DINO</name>
<organism evidence="2 3">
    <name type="scientific">Symbiodinium natans</name>
    <dbReference type="NCBI Taxonomy" id="878477"/>
    <lineage>
        <taxon>Eukaryota</taxon>
        <taxon>Sar</taxon>
        <taxon>Alveolata</taxon>
        <taxon>Dinophyceae</taxon>
        <taxon>Suessiales</taxon>
        <taxon>Symbiodiniaceae</taxon>
        <taxon>Symbiodinium</taxon>
    </lineage>
</organism>
<dbReference type="OrthoDB" id="422928at2759"/>
<evidence type="ECO:0000259" key="1">
    <source>
        <dbReference type="Pfam" id="PF07727"/>
    </source>
</evidence>
<dbReference type="AlphaFoldDB" id="A0A812RFW7"/>
<proteinExistence type="predicted"/>